<dbReference type="GO" id="GO:0015074">
    <property type="term" value="P:DNA integration"/>
    <property type="evidence" value="ECO:0007669"/>
    <property type="project" value="InterPro"/>
</dbReference>
<dbReference type="InterPro" id="IPR012337">
    <property type="entry name" value="RNaseH-like_sf"/>
</dbReference>
<sequence>MAIASSPFPPRFLPCPGELPIPLDTWEKMFCNYLLVLAASGDDGLEERKRALLLNSLGTEGQRLFYTLPEQGTTMEDTITALKAHLNPKRNTVAERHVFKKRSQAEHETILQYVTVLRDLATTCDFGDKLDEMPLEKLAMDLVGPLETAFWDCKYAITLTDYHSKWPEVAFTASVTTDTVKSFLTSVFSRFGNPLSLVTDNGSQFTSVNFATFLKERGIQHIRTSVYHPAANGAIERFHRVLKSCIQTAILEKTPWKSTVTEFLQVYRSTPHSTTGMSPSTTGISPSELLLG</sequence>
<dbReference type="InterPro" id="IPR001584">
    <property type="entry name" value="Integrase_cat-core"/>
</dbReference>
<dbReference type="PANTHER" id="PTHR37984">
    <property type="entry name" value="PROTEIN CBG26694"/>
    <property type="match status" value="1"/>
</dbReference>
<reference evidence="3" key="2">
    <citation type="submission" date="2016-06" db="EMBL/GenBank/DDBJ databases">
        <title>The genome of a short-lived fish provides insights into sex chromosome evolution and the genetic control of aging.</title>
        <authorList>
            <person name="Reichwald K."/>
            <person name="Felder M."/>
            <person name="Petzold A."/>
            <person name="Koch P."/>
            <person name="Groth M."/>
            <person name="Platzer M."/>
        </authorList>
    </citation>
    <scope>NUCLEOTIDE SEQUENCE</scope>
    <source>
        <tissue evidence="3">Brain</tissue>
    </source>
</reference>
<dbReference type="Gene3D" id="3.30.420.10">
    <property type="entry name" value="Ribonuclease H-like superfamily/Ribonuclease H"/>
    <property type="match status" value="1"/>
</dbReference>
<evidence type="ECO:0000256" key="1">
    <source>
        <dbReference type="SAM" id="MobiDB-lite"/>
    </source>
</evidence>
<gene>
    <name evidence="3" type="primary">GIN1</name>
</gene>
<dbReference type="PANTHER" id="PTHR37984:SF15">
    <property type="entry name" value="INTEGRASE CATALYTIC DOMAIN-CONTAINING PROTEIN"/>
    <property type="match status" value="1"/>
</dbReference>
<dbReference type="InterPro" id="IPR050951">
    <property type="entry name" value="Retrovirus_Pol_polyprotein"/>
</dbReference>
<evidence type="ECO:0000259" key="2">
    <source>
        <dbReference type="PROSITE" id="PS50994"/>
    </source>
</evidence>
<accession>A0A1A7WTA5</accession>
<dbReference type="SUPFAM" id="SSF53098">
    <property type="entry name" value="Ribonuclease H-like"/>
    <property type="match status" value="1"/>
</dbReference>
<feature type="region of interest" description="Disordered" evidence="1">
    <location>
        <begin position="271"/>
        <end position="292"/>
    </location>
</feature>
<reference evidence="3" key="1">
    <citation type="submission" date="2016-05" db="EMBL/GenBank/DDBJ databases">
        <authorList>
            <person name="Lavstsen T."/>
            <person name="Jespersen J.S."/>
        </authorList>
    </citation>
    <scope>NUCLEOTIDE SEQUENCE</scope>
    <source>
        <tissue evidence="3">Brain</tissue>
    </source>
</reference>
<proteinExistence type="predicted"/>
<feature type="domain" description="Integrase catalytic" evidence="2">
    <location>
        <begin position="130"/>
        <end position="292"/>
    </location>
</feature>
<organism evidence="3">
    <name type="scientific">Iconisemion striatum</name>
    <dbReference type="NCBI Taxonomy" id="60296"/>
    <lineage>
        <taxon>Eukaryota</taxon>
        <taxon>Metazoa</taxon>
        <taxon>Chordata</taxon>
        <taxon>Craniata</taxon>
        <taxon>Vertebrata</taxon>
        <taxon>Euteleostomi</taxon>
        <taxon>Actinopterygii</taxon>
        <taxon>Neopterygii</taxon>
        <taxon>Teleostei</taxon>
        <taxon>Neoteleostei</taxon>
        <taxon>Acanthomorphata</taxon>
        <taxon>Ovalentaria</taxon>
        <taxon>Atherinomorphae</taxon>
        <taxon>Cyprinodontiformes</taxon>
        <taxon>Nothobranchiidae</taxon>
        <taxon>Iconisemion</taxon>
    </lineage>
</organism>
<dbReference type="EMBL" id="HADW01007491">
    <property type="protein sequence ID" value="SBP08891.1"/>
    <property type="molecule type" value="Transcribed_RNA"/>
</dbReference>
<protein>
    <submittedName>
        <fullName evidence="3">Gypsy retrotransposon integrase 1</fullName>
    </submittedName>
</protein>
<evidence type="ECO:0000313" key="3">
    <source>
        <dbReference type="EMBL" id="SBP08891.1"/>
    </source>
</evidence>
<dbReference type="InterPro" id="IPR036397">
    <property type="entry name" value="RNaseH_sf"/>
</dbReference>
<dbReference type="AlphaFoldDB" id="A0A1A7WTA5"/>
<name>A0A1A7WTA5_9TELE</name>
<dbReference type="PROSITE" id="PS50994">
    <property type="entry name" value="INTEGRASE"/>
    <property type="match status" value="1"/>
</dbReference>
<dbReference type="Pfam" id="PF00665">
    <property type="entry name" value="rve"/>
    <property type="match status" value="1"/>
</dbReference>
<feature type="compositionally biased region" description="Polar residues" evidence="1">
    <location>
        <begin position="271"/>
        <end position="285"/>
    </location>
</feature>
<dbReference type="GO" id="GO:0003676">
    <property type="term" value="F:nucleic acid binding"/>
    <property type="evidence" value="ECO:0007669"/>
    <property type="project" value="InterPro"/>
</dbReference>